<proteinExistence type="predicted"/>
<accession>A0A2P2PXY0</accession>
<sequence>MYSPIQCLHNSSVLNQNHCFLITYF</sequence>
<evidence type="ECO:0000313" key="1">
    <source>
        <dbReference type="EMBL" id="MBX59596.1"/>
    </source>
</evidence>
<name>A0A2P2PXY0_RHIMU</name>
<reference evidence="1" key="1">
    <citation type="submission" date="2018-02" db="EMBL/GenBank/DDBJ databases">
        <title>Rhizophora mucronata_Transcriptome.</title>
        <authorList>
            <person name="Meera S.P."/>
            <person name="Sreeshan A."/>
            <person name="Augustine A."/>
        </authorList>
    </citation>
    <scope>NUCLEOTIDE SEQUENCE</scope>
    <source>
        <tissue evidence="1">Leaf</tissue>
    </source>
</reference>
<dbReference type="EMBL" id="GGEC01079112">
    <property type="protein sequence ID" value="MBX59596.1"/>
    <property type="molecule type" value="Transcribed_RNA"/>
</dbReference>
<protein>
    <submittedName>
        <fullName evidence="1">Uncharacterized protein</fullName>
    </submittedName>
</protein>
<organism evidence="1">
    <name type="scientific">Rhizophora mucronata</name>
    <name type="common">Asiatic mangrove</name>
    <dbReference type="NCBI Taxonomy" id="61149"/>
    <lineage>
        <taxon>Eukaryota</taxon>
        <taxon>Viridiplantae</taxon>
        <taxon>Streptophyta</taxon>
        <taxon>Embryophyta</taxon>
        <taxon>Tracheophyta</taxon>
        <taxon>Spermatophyta</taxon>
        <taxon>Magnoliopsida</taxon>
        <taxon>eudicotyledons</taxon>
        <taxon>Gunneridae</taxon>
        <taxon>Pentapetalae</taxon>
        <taxon>rosids</taxon>
        <taxon>fabids</taxon>
        <taxon>Malpighiales</taxon>
        <taxon>Rhizophoraceae</taxon>
        <taxon>Rhizophora</taxon>
    </lineage>
</organism>
<dbReference type="AlphaFoldDB" id="A0A2P2PXY0"/>